<evidence type="ECO:0000256" key="1">
    <source>
        <dbReference type="SAM" id="Phobius"/>
    </source>
</evidence>
<dbReference type="Proteomes" id="UP000515349">
    <property type="component" value="Chromosome"/>
</dbReference>
<dbReference type="KEGG" id="cbau:H1R16_04985"/>
<evidence type="ECO:0000313" key="2">
    <source>
        <dbReference type="EMBL" id="MBA5247614.1"/>
    </source>
</evidence>
<keyword evidence="1" id="KW-0812">Transmembrane</keyword>
<keyword evidence="1" id="KW-1133">Transmembrane helix</keyword>
<reference evidence="2" key="4">
    <citation type="submission" date="2020-07" db="EMBL/GenBank/DDBJ databases">
        <authorList>
            <person name="Yang C."/>
        </authorList>
    </citation>
    <scope>NUCLEOTIDE SEQUENCE</scope>
    <source>
        <strain evidence="2">Cx-624</strain>
    </source>
</reference>
<dbReference type="EMBL" id="CP059472">
    <property type="protein sequence ID" value="QMS99573.1"/>
    <property type="molecule type" value="Genomic_DNA"/>
</dbReference>
<protein>
    <recommendedName>
        <fullName evidence="6">DoxX family protein</fullName>
    </recommendedName>
</protein>
<keyword evidence="5" id="KW-1185">Reference proteome</keyword>
<gene>
    <name evidence="3" type="ORF">H1R16_04985</name>
    <name evidence="2" type="ORF">H2507_10575</name>
</gene>
<dbReference type="AlphaFoldDB" id="A0A7D7LVE7"/>
<evidence type="ECO:0008006" key="6">
    <source>
        <dbReference type="Google" id="ProtNLM"/>
    </source>
</evidence>
<evidence type="ECO:0000313" key="3">
    <source>
        <dbReference type="EMBL" id="QMS99573.1"/>
    </source>
</evidence>
<organism evidence="3 4">
    <name type="scientific">Marnyiella aurantia</name>
    <dbReference type="NCBI Taxonomy" id="2758037"/>
    <lineage>
        <taxon>Bacteria</taxon>
        <taxon>Pseudomonadati</taxon>
        <taxon>Bacteroidota</taxon>
        <taxon>Flavobacteriia</taxon>
        <taxon>Flavobacteriales</taxon>
        <taxon>Weeksellaceae</taxon>
        <taxon>Marnyiella</taxon>
    </lineage>
</organism>
<feature type="transmembrane region" description="Helical" evidence="1">
    <location>
        <begin position="75"/>
        <end position="92"/>
    </location>
</feature>
<accession>A0A7D7LVE7</accession>
<reference evidence="5" key="3">
    <citation type="submission" date="2020-07" db="EMBL/GenBank/DDBJ databases">
        <title>Flavobacterium sp. xlx-214.</title>
        <authorList>
            <person name="Yang C."/>
        </authorList>
    </citation>
    <scope>NUCLEOTIDE SEQUENCE [LARGE SCALE GENOMIC DNA]</scope>
    <source>
        <strain evidence="5">CX-624</strain>
    </source>
</reference>
<dbReference type="Proteomes" id="UP000539710">
    <property type="component" value="Unassembled WGS sequence"/>
</dbReference>
<name>A0A7D7LVE7_9FLAO</name>
<proteinExistence type="predicted"/>
<sequence>MERNEFANESPKKDLGFILSILALLLFTIMGIGVDIDQYLQQSDLKIPEWYFYIIFSVDVLIILSLLLIYFYRKIGVILFPLLVGVHFYSHIYYLDTFLYTDVTSLFLFTGIGLLAFIPKWQFFK</sequence>
<feature type="transmembrane region" description="Helical" evidence="1">
    <location>
        <begin position="50"/>
        <end position="70"/>
    </location>
</feature>
<feature type="transmembrane region" description="Helical" evidence="1">
    <location>
        <begin position="15"/>
        <end position="34"/>
    </location>
</feature>
<keyword evidence="1" id="KW-0472">Membrane</keyword>
<dbReference type="EMBL" id="JACEUX010000003">
    <property type="protein sequence ID" value="MBA5247614.1"/>
    <property type="molecule type" value="Genomic_DNA"/>
</dbReference>
<reference evidence="4" key="2">
    <citation type="submission" date="2020-07" db="EMBL/GenBank/DDBJ databases">
        <title>Chryseobacterium sp.cx-624.</title>
        <authorList>
            <person name="Yang C."/>
        </authorList>
    </citation>
    <scope>NUCLEOTIDE SEQUENCE [LARGE SCALE GENOMIC DNA]</scope>
    <source>
        <strain evidence="4">cx-624</strain>
    </source>
</reference>
<evidence type="ECO:0000313" key="4">
    <source>
        <dbReference type="Proteomes" id="UP000515349"/>
    </source>
</evidence>
<evidence type="ECO:0000313" key="5">
    <source>
        <dbReference type="Proteomes" id="UP000539710"/>
    </source>
</evidence>
<reference evidence="3" key="1">
    <citation type="submission" date="2020-07" db="EMBL/GenBank/DDBJ databases">
        <title>Chryseobacterium sp. CX-624.</title>
        <authorList>
            <person name="Yang C."/>
        </authorList>
    </citation>
    <scope>NUCLEOTIDE SEQUENCE</scope>
    <source>
        <strain evidence="3">CX-624</strain>
    </source>
</reference>
<feature type="transmembrane region" description="Helical" evidence="1">
    <location>
        <begin position="98"/>
        <end position="118"/>
    </location>
</feature>